<dbReference type="Proteomes" id="UP000770717">
    <property type="component" value="Unassembled WGS sequence"/>
</dbReference>
<gene>
    <name evidence="1" type="ORF">GDO78_015162</name>
</gene>
<keyword evidence="2" id="KW-1185">Reference proteome</keyword>
<evidence type="ECO:0000313" key="2">
    <source>
        <dbReference type="Proteomes" id="UP000770717"/>
    </source>
</evidence>
<evidence type="ECO:0000313" key="1">
    <source>
        <dbReference type="EMBL" id="KAG9471331.1"/>
    </source>
</evidence>
<proteinExistence type="predicted"/>
<organism evidence="1 2">
    <name type="scientific">Eleutherodactylus coqui</name>
    <name type="common">Puerto Rican coqui</name>
    <dbReference type="NCBI Taxonomy" id="57060"/>
    <lineage>
        <taxon>Eukaryota</taxon>
        <taxon>Metazoa</taxon>
        <taxon>Chordata</taxon>
        <taxon>Craniata</taxon>
        <taxon>Vertebrata</taxon>
        <taxon>Euteleostomi</taxon>
        <taxon>Amphibia</taxon>
        <taxon>Batrachia</taxon>
        <taxon>Anura</taxon>
        <taxon>Neobatrachia</taxon>
        <taxon>Hyloidea</taxon>
        <taxon>Eleutherodactylidae</taxon>
        <taxon>Eleutherodactylinae</taxon>
        <taxon>Eleutherodactylus</taxon>
        <taxon>Eleutherodactylus</taxon>
    </lineage>
</organism>
<name>A0A8J6ELX1_ELECQ</name>
<protein>
    <submittedName>
        <fullName evidence="1">Uncharacterized protein</fullName>
    </submittedName>
</protein>
<reference evidence="1" key="1">
    <citation type="thesis" date="2020" institute="ProQuest LLC" country="789 East Eisenhower Parkway, Ann Arbor, MI, USA">
        <title>Comparative Genomics and Chromosome Evolution.</title>
        <authorList>
            <person name="Mudd A.B."/>
        </authorList>
    </citation>
    <scope>NUCLEOTIDE SEQUENCE</scope>
    <source>
        <strain evidence="1">HN-11 Male</strain>
        <tissue evidence="1">Kidney and liver</tissue>
    </source>
</reference>
<sequence>MFPPLVHIPRSIPFRYTRHTTYRNVPNVPTAKRPFPDNPPHPLQTGCCFIMQNKKRKKTTESNNKKKKT</sequence>
<dbReference type="EMBL" id="WNTK01000158">
    <property type="protein sequence ID" value="KAG9471331.1"/>
    <property type="molecule type" value="Genomic_DNA"/>
</dbReference>
<accession>A0A8J6ELX1</accession>
<dbReference type="AlphaFoldDB" id="A0A8J6ELX1"/>
<comment type="caution">
    <text evidence="1">The sequence shown here is derived from an EMBL/GenBank/DDBJ whole genome shotgun (WGS) entry which is preliminary data.</text>
</comment>